<reference evidence="1" key="1">
    <citation type="submission" date="2023-08" db="EMBL/GenBank/DDBJ databases">
        <authorList>
            <person name="Alioto T."/>
            <person name="Alioto T."/>
            <person name="Gomez Garrido J."/>
        </authorList>
    </citation>
    <scope>NUCLEOTIDE SEQUENCE</scope>
</reference>
<organism evidence="1 2">
    <name type="scientific">Octopus vulgaris</name>
    <name type="common">Common octopus</name>
    <dbReference type="NCBI Taxonomy" id="6645"/>
    <lineage>
        <taxon>Eukaryota</taxon>
        <taxon>Metazoa</taxon>
        <taxon>Spiralia</taxon>
        <taxon>Lophotrochozoa</taxon>
        <taxon>Mollusca</taxon>
        <taxon>Cephalopoda</taxon>
        <taxon>Coleoidea</taxon>
        <taxon>Octopodiformes</taxon>
        <taxon>Octopoda</taxon>
        <taxon>Incirrata</taxon>
        <taxon>Octopodidae</taxon>
        <taxon>Octopus</taxon>
    </lineage>
</organism>
<evidence type="ECO:0000313" key="1">
    <source>
        <dbReference type="EMBL" id="CAI9734005.1"/>
    </source>
</evidence>
<keyword evidence="2" id="KW-1185">Reference proteome</keyword>
<gene>
    <name evidence="1" type="ORF">OCTVUL_1B009487</name>
</gene>
<protein>
    <submittedName>
        <fullName evidence="1">Uncharacterized protein</fullName>
    </submittedName>
</protein>
<dbReference type="Proteomes" id="UP001162480">
    <property type="component" value="Chromosome 15"/>
</dbReference>
<proteinExistence type="predicted"/>
<accession>A0AA36BGH5</accession>
<evidence type="ECO:0000313" key="2">
    <source>
        <dbReference type="Proteomes" id="UP001162480"/>
    </source>
</evidence>
<sequence length="68" mass="7478">MPNNRGQCLCSRINSDCDGHIANESGRYQNGGVTSSNMKTLIPLDKSEVTLTPRPKKSNQLITGLLRF</sequence>
<name>A0AA36BGH5_OCTVU</name>
<dbReference type="EMBL" id="OX597828">
    <property type="protein sequence ID" value="CAI9734005.1"/>
    <property type="molecule type" value="Genomic_DNA"/>
</dbReference>
<dbReference type="AlphaFoldDB" id="A0AA36BGH5"/>